<dbReference type="EMBL" id="KZ107843">
    <property type="protein sequence ID" value="OSS49692.1"/>
    <property type="molecule type" value="Genomic_DNA"/>
</dbReference>
<dbReference type="STRING" id="105696.A0A1Y2M128"/>
<proteinExistence type="predicted"/>
<name>A0A1Y2M128_EPING</name>
<evidence type="ECO:0000313" key="1">
    <source>
        <dbReference type="EMBL" id="OSS49692.1"/>
    </source>
</evidence>
<dbReference type="Pfam" id="PF21071">
    <property type="entry name" value="LARP1_HEAT"/>
    <property type="match status" value="1"/>
</dbReference>
<dbReference type="InterPro" id="IPR006607">
    <property type="entry name" value="DM15"/>
</dbReference>
<dbReference type="GO" id="GO:0000339">
    <property type="term" value="F:RNA cap binding"/>
    <property type="evidence" value="ECO:0007669"/>
    <property type="project" value="InterPro"/>
</dbReference>
<reference evidence="1 2" key="1">
    <citation type="journal article" date="2017" name="Genome Announc.">
        <title>Genome sequence of the saprophytic ascomycete Epicoccum nigrum ICMP 19927 strain isolated from New Zealand.</title>
        <authorList>
            <person name="Fokin M."/>
            <person name="Fleetwood D."/>
            <person name="Weir B.S."/>
            <person name="Villas-Boas S.G."/>
        </authorList>
    </citation>
    <scope>NUCLEOTIDE SEQUENCE [LARGE SCALE GENOMIC DNA]</scope>
    <source>
        <strain evidence="1 2">ICMP 19927</strain>
    </source>
</reference>
<evidence type="ECO:0000313" key="2">
    <source>
        <dbReference type="Proteomes" id="UP000193240"/>
    </source>
</evidence>
<dbReference type="InParanoid" id="A0A1Y2M128"/>
<gene>
    <name evidence="1" type="ORF">B5807_06141</name>
</gene>
<dbReference type="AlphaFoldDB" id="A0A1Y2M128"/>
<dbReference type="GO" id="GO:0048255">
    <property type="term" value="P:mRNA stabilization"/>
    <property type="evidence" value="ECO:0007669"/>
    <property type="project" value="InterPro"/>
</dbReference>
<protein>
    <submittedName>
        <fullName evidence="1">Uncharacterized protein</fullName>
    </submittedName>
</protein>
<dbReference type="Proteomes" id="UP000193240">
    <property type="component" value="Unassembled WGS sequence"/>
</dbReference>
<accession>A0A1Y2M128</accession>
<dbReference type="OMA" id="DYCPAFT"/>
<organism evidence="1 2">
    <name type="scientific">Epicoccum nigrum</name>
    <name type="common">Soil fungus</name>
    <name type="synonym">Epicoccum purpurascens</name>
    <dbReference type="NCBI Taxonomy" id="105696"/>
    <lineage>
        <taxon>Eukaryota</taxon>
        <taxon>Fungi</taxon>
        <taxon>Dikarya</taxon>
        <taxon>Ascomycota</taxon>
        <taxon>Pezizomycotina</taxon>
        <taxon>Dothideomycetes</taxon>
        <taxon>Pleosporomycetidae</taxon>
        <taxon>Pleosporales</taxon>
        <taxon>Pleosporineae</taxon>
        <taxon>Didymellaceae</taxon>
        <taxon>Epicoccum</taxon>
    </lineage>
</organism>
<sequence>MEVLYQFWSNFLIRNLNTRMYEEFQRLAFNGAVPNGADAGLLNLIKLYSQSLLLPQTMAQYRVVCDYVALVEFEDDDYCPAFTQAQSDLNSGCLYPSRRRRIQRLLTSDVLALL</sequence>
<keyword evidence="2" id="KW-1185">Reference proteome</keyword>